<evidence type="ECO:0000313" key="2">
    <source>
        <dbReference type="Proteomes" id="UP000187203"/>
    </source>
</evidence>
<reference evidence="2" key="1">
    <citation type="submission" date="2013-09" db="EMBL/GenBank/DDBJ databases">
        <title>Corchorus olitorius genome sequencing.</title>
        <authorList>
            <person name="Alam M."/>
            <person name="Haque M.S."/>
            <person name="Islam M.S."/>
            <person name="Emdad E.M."/>
            <person name="Islam M.M."/>
            <person name="Ahmed B."/>
            <person name="Halim A."/>
            <person name="Hossen Q.M.M."/>
            <person name="Hossain M.Z."/>
            <person name="Ahmed R."/>
            <person name="Khan M.M."/>
            <person name="Islam R."/>
            <person name="Rashid M.M."/>
            <person name="Khan S.A."/>
            <person name="Rahman M.S."/>
            <person name="Alam M."/>
            <person name="Yahiya A.S."/>
            <person name="Khan M.S."/>
            <person name="Azam M.S."/>
            <person name="Haque T."/>
            <person name="Lashkar M.Z.H."/>
            <person name="Akhand A.I."/>
            <person name="Morshed G."/>
            <person name="Roy S."/>
            <person name="Uddin K.S."/>
            <person name="Rabeya T."/>
            <person name="Hossain A.S."/>
            <person name="Chowdhury A."/>
            <person name="Snigdha A.R."/>
            <person name="Mortoza M.S."/>
            <person name="Matin S.A."/>
            <person name="Hoque S.M.E."/>
            <person name="Islam M.K."/>
            <person name="Roy D.K."/>
            <person name="Haider R."/>
            <person name="Moosa M.M."/>
            <person name="Elias S.M."/>
            <person name="Hasan A.M."/>
            <person name="Jahan S."/>
            <person name="Shafiuddin M."/>
            <person name="Mahmood N."/>
            <person name="Shommy N.S."/>
        </authorList>
    </citation>
    <scope>NUCLEOTIDE SEQUENCE [LARGE SCALE GENOMIC DNA]</scope>
    <source>
        <strain evidence="2">cv. O-4</strain>
    </source>
</reference>
<sequence>MGKKKGESVRQPCDHPSRDEHHKLRTILYCFKLGPEGTKEAVNHALITRS</sequence>
<dbReference type="Proteomes" id="UP000187203">
    <property type="component" value="Unassembled WGS sequence"/>
</dbReference>
<name>A0A1R3H8T5_9ROSI</name>
<protein>
    <submittedName>
        <fullName evidence="1">Uncharacterized protein</fullName>
    </submittedName>
</protein>
<gene>
    <name evidence="1" type="ORF">COLO4_30377</name>
</gene>
<dbReference type="AlphaFoldDB" id="A0A1R3H8T5"/>
<comment type="caution">
    <text evidence="1">The sequence shown here is derived from an EMBL/GenBank/DDBJ whole genome shotgun (WGS) entry which is preliminary data.</text>
</comment>
<dbReference type="EMBL" id="AWUE01020724">
    <property type="protein sequence ID" value="OMO66768.1"/>
    <property type="molecule type" value="Genomic_DNA"/>
</dbReference>
<organism evidence="1 2">
    <name type="scientific">Corchorus olitorius</name>
    <dbReference type="NCBI Taxonomy" id="93759"/>
    <lineage>
        <taxon>Eukaryota</taxon>
        <taxon>Viridiplantae</taxon>
        <taxon>Streptophyta</taxon>
        <taxon>Embryophyta</taxon>
        <taxon>Tracheophyta</taxon>
        <taxon>Spermatophyta</taxon>
        <taxon>Magnoliopsida</taxon>
        <taxon>eudicotyledons</taxon>
        <taxon>Gunneridae</taxon>
        <taxon>Pentapetalae</taxon>
        <taxon>rosids</taxon>
        <taxon>malvids</taxon>
        <taxon>Malvales</taxon>
        <taxon>Malvaceae</taxon>
        <taxon>Grewioideae</taxon>
        <taxon>Apeibeae</taxon>
        <taxon>Corchorus</taxon>
    </lineage>
</organism>
<accession>A0A1R3H8T5</accession>
<keyword evidence="2" id="KW-1185">Reference proteome</keyword>
<proteinExistence type="predicted"/>
<evidence type="ECO:0000313" key="1">
    <source>
        <dbReference type="EMBL" id="OMO66768.1"/>
    </source>
</evidence>